<comment type="caution">
    <text evidence="1">The sequence shown here is derived from an EMBL/GenBank/DDBJ whole genome shotgun (WGS) entry which is preliminary data.</text>
</comment>
<dbReference type="EMBL" id="SJDL01000041">
    <property type="protein sequence ID" value="TBW49387.1"/>
    <property type="molecule type" value="Genomic_DNA"/>
</dbReference>
<gene>
    <name evidence="1" type="ORF">EZI54_19885</name>
</gene>
<protein>
    <recommendedName>
        <fullName evidence="3">Transcription factor zinc-finger domain-containing protein</fullName>
    </recommendedName>
</protein>
<reference evidence="1 2" key="1">
    <citation type="submission" date="2019-02" db="EMBL/GenBank/DDBJ databases">
        <title>Marinobacter halodurans sp. nov., a marine bacterium isolated from sea tidal flat.</title>
        <authorList>
            <person name="Yoo Y."/>
            <person name="Lee D.W."/>
            <person name="Kim B.S."/>
            <person name="Kim J.-J."/>
        </authorList>
    </citation>
    <scope>NUCLEOTIDE SEQUENCE [LARGE SCALE GENOMIC DNA]</scope>
    <source>
        <strain evidence="1 2">YJ-S3-2</strain>
    </source>
</reference>
<dbReference type="RefSeq" id="WP_131483629.1">
    <property type="nucleotide sequence ID" value="NZ_SJDL01000041.1"/>
</dbReference>
<proteinExistence type="predicted"/>
<keyword evidence="2" id="KW-1185">Reference proteome</keyword>
<name>A0ABY1ZF78_9GAMM</name>
<dbReference type="Proteomes" id="UP000313645">
    <property type="component" value="Unassembled WGS sequence"/>
</dbReference>
<evidence type="ECO:0000313" key="2">
    <source>
        <dbReference type="Proteomes" id="UP000313645"/>
    </source>
</evidence>
<evidence type="ECO:0008006" key="3">
    <source>
        <dbReference type="Google" id="ProtNLM"/>
    </source>
</evidence>
<sequence>MKCTRCKQGELTPDFLEPQLRSHACNHCGGDWLLVEDYVAWKENNPEFTVAEHADFEIEDTKHALLCPVTGMIMQKYHVSHDSEHKLDYSPQVGGIWMDRGEWTYLKLANLAGSLNRIFTDHWQQSIRSNSAKETFQEIYQEKFGEADYRKAREVRAWLQGHQSRADLRAYILAEDPYSAVR</sequence>
<organism evidence="1 2">
    <name type="scientific">Marinobacter halodurans</name>
    <dbReference type="NCBI Taxonomy" id="2528979"/>
    <lineage>
        <taxon>Bacteria</taxon>
        <taxon>Pseudomonadati</taxon>
        <taxon>Pseudomonadota</taxon>
        <taxon>Gammaproteobacteria</taxon>
        <taxon>Pseudomonadales</taxon>
        <taxon>Marinobacteraceae</taxon>
        <taxon>Marinobacter</taxon>
    </lineage>
</organism>
<accession>A0ABY1ZF78</accession>
<evidence type="ECO:0000313" key="1">
    <source>
        <dbReference type="EMBL" id="TBW49387.1"/>
    </source>
</evidence>